<dbReference type="Pfam" id="PF01535">
    <property type="entry name" value="PPR"/>
    <property type="match status" value="1"/>
</dbReference>
<keyword evidence="2" id="KW-0677">Repeat</keyword>
<comment type="caution">
    <text evidence="5">The sequence shown here is derived from an EMBL/GenBank/DDBJ whole genome shotgun (WGS) entry which is preliminary data.</text>
</comment>
<dbReference type="InterPro" id="IPR011990">
    <property type="entry name" value="TPR-like_helical_dom_sf"/>
</dbReference>
<keyword evidence="6" id="KW-1185">Reference proteome</keyword>
<reference evidence="5" key="2">
    <citation type="submission" date="2023-05" db="EMBL/GenBank/DDBJ databases">
        <authorList>
            <consortium name="Lawrence Berkeley National Laboratory"/>
            <person name="Steindorff A."/>
            <person name="Hensen N."/>
            <person name="Bonometti L."/>
            <person name="Westerberg I."/>
            <person name="Brannstrom I.O."/>
            <person name="Guillou S."/>
            <person name="Cros-Aarteil S."/>
            <person name="Calhoun S."/>
            <person name="Haridas S."/>
            <person name="Kuo A."/>
            <person name="Mondo S."/>
            <person name="Pangilinan J."/>
            <person name="Riley R."/>
            <person name="Labutti K."/>
            <person name="Andreopoulos B."/>
            <person name="Lipzen A."/>
            <person name="Chen C."/>
            <person name="Yanf M."/>
            <person name="Daum C."/>
            <person name="Ng V."/>
            <person name="Clum A."/>
            <person name="Ohm R."/>
            <person name="Martin F."/>
            <person name="Silar P."/>
            <person name="Natvig D."/>
            <person name="Lalanne C."/>
            <person name="Gautier V."/>
            <person name="Ament-Velasquez S.L."/>
            <person name="Kruys A."/>
            <person name="Hutchinson M.I."/>
            <person name="Powell A.J."/>
            <person name="Barry K."/>
            <person name="Miller A.N."/>
            <person name="Grigoriev I.V."/>
            <person name="Debuchy R."/>
            <person name="Gladieux P."/>
            <person name="Thoren M.H."/>
            <person name="Johannesson H."/>
        </authorList>
    </citation>
    <scope>NUCLEOTIDE SEQUENCE</scope>
    <source>
        <strain evidence="5">PSN309</strain>
    </source>
</reference>
<dbReference type="PANTHER" id="PTHR47447">
    <property type="entry name" value="OS03G0856100 PROTEIN"/>
    <property type="match status" value="1"/>
</dbReference>
<dbReference type="AlphaFoldDB" id="A0AAN7AMG9"/>
<evidence type="ECO:0000256" key="1">
    <source>
        <dbReference type="ARBA" id="ARBA00006192"/>
    </source>
</evidence>
<accession>A0AAN7AMG9</accession>
<dbReference type="InterPro" id="IPR002885">
    <property type="entry name" value="PPR_rpt"/>
</dbReference>
<evidence type="ECO:0000256" key="4">
    <source>
        <dbReference type="ARBA" id="ARBA00044511"/>
    </source>
</evidence>
<organism evidence="5 6">
    <name type="scientific">Podospora australis</name>
    <dbReference type="NCBI Taxonomy" id="1536484"/>
    <lineage>
        <taxon>Eukaryota</taxon>
        <taxon>Fungi</taxon>
        <taxon>Dikarya</taxon>
        <taxon>Ascomycota</taxon>
        <taxon>Pezizomycotina</taxon>
        <taxon>Sordariomycetes</taxon>
        <taxon>Sordariomycetidae</taxon>
        <taxon>Sordariales</taxon>
        <taxon>Podosporaceae</taxon>
        <taxon>Podospora</taxon>
    </lineage>
</organism>
<gene>
    <name evidence="5" type="ORF">QBC35DRAFT_290702</name>
</gene>
<evidence type="ECO:0000256" key="2">
    <source>
        <dbReference type="ARBA" id="ARBA00022737"/>
    </source>
</evidence>
<reference evidence="5" key="1">
    <citation type="journal article" date="2023" name="Mol. Phylogenet. Evol.">
        <title>Genome-scale phylogeny and comparative genomics of the fungal order Sordariales.</title>
        <authorList>
            <person name="Hensen N."/>
            <person name="Bonometti L."/>
            <person name="Westerberg I."/>
            <person name="Brannstrom I.O."/>
            <person name="Guillou S."/>
            <person name="Cros-Aarteil S."/>
            <person name="Calhoun S."/>
            <person name="Haridas S."/>
            <person name="Kuo A."/>
            <person name="Mondo S."/>
            <person name="Pangilinan J."/>
            <person name="Riley R."/>
            <person name="LaButti K."/>
            <person name="Andreopoulos B."/>
            <person name="Lipzen A."/>
            <person name="Chen C."/>
            <person name="Yan M."/>
            <person name="Daum C."/>
            <person name="Ng V."/>
            <person name="Clum A."/>
            <person name="Steindorff A."/>
            <person name="Ohm R.A."/>
            <person name="Martin F."/>
            <person name="Silar P."/>
            <person name="Natvig D.O."/>
            <person name="Lalanne C."/>
            <person name="Gautier V."/>
            <person name="Ament-Velasquez S.L."/>
            <person name="Kruys A."/>
            <person name="Hutchinson M.I."/>
            <person name="Powell A.J."/>
            <person name="Barry K."/>
            <person name="Miller A.N."/>
            <person name="Grigoriev I.V."/>
            <person name="Debuchy R."/>
            <person name="Gladieux P."/>
            <person name="Hiltunen Thoren M."/>
            <person name="Johannesson H."/>
        </authorList>
    </citation>
    <scope>NUCLEOTIDE SEQUENCE</scope>
    <source>
        <strain evidence="5">PSN309</strain>
    </source>
</reference>
<name>A0AAN7AMG9_9PEZI</name>
<evidence type="ECO:0000313" key="6">
    <source>
        <dbReference type="Proteomes" id="UP001302126"/>
    </source>
</evidence>
<protein>
    <submittedName>
        <fullName evidence="5">Complex I intermediate-associated protein 84, mitochondrial</fullName>
    </submittedName>
</protein>
<dbReference type="EMBL" id="MU864358">
    <property type="protein sequence ID" value="KAK4191542.1"/>
    <property type="molecule type" value="Genomic_DNA"/>
</dbReference>
<comment type="subunit">
    <text evidence="4">Binds to mitochondrial small subunit 15S rRNA.</text>
</comment>
<comment type="function">
    <text evidence="3">Regulates mitochondrial small subunit maturation by controlling 15S rRNA 5'-end processing. Localizes to the 5' precursor of the 15S rRNA in a position that is subsequently occupied by mS47 in the mature yeast mtSSU. Uses structure and sequence-specific RNA recognition, binding to a single-stranded region of the precursor and specifically recognizing bases -6 to -1. The exchange of Ccm1 for mS47 is coupled to the irreversible removal of precursor rRNA that is accompanied by conformational changes of the mitoribosomal proteins uS5m and mS26. These conformational changes signal completion of 5'-end rRNA processing through protection of the mature 5'-end of the 15S rRNA and stabilization of mS47. The removal of the 5' precursor together with the dissociation of Ccm1 may be catalyzed by the 5'-3' exoribonuclease Pet127. Involved in the specific removal of group I introns in mitochondrial encoded transcripts.</text>
</comment>
<sequence>MWSQLTRNAYRRFLAGRCLVRSCPAALSSSSFARIATAYHGPLSSLSLLPLSPSIIQHSRSSRRTFFGVFNKPPRELKEPNLPPGYDVMLQFRVQEVENARMIPRQTLVRGFRQFIAYKTRQKTPAFKAINATQAFLTHNMLRYLLETGEGEEAGEPISFSELFAALELTTVRPNGKTENHLMLARLIHTEFEKRVGQMREMGFDDEGIKYALGGVSERNVFGLFLTTLTQYGASLEAVERLGEYWRNLPEESKDDDKQRGPWTVILRGLAQEGLEEQMLVVFKKMTEELGIQFKHTIHEIMTTFYAERNRVAETKKWFEKPTATEITPSAYMAVIKFAVRNNEQEWLEPIMEQLIASSPTKTYWDVIFQWAVLVKNQGVEDIREMFAIMVQQNQNFRPDGPTINRLIAAAIEKRDPYLAERFAALGLELGIQPSSTTMILQMNYRLDAGDLSGAAAIYEKLQQVGGGENDIPVINKYLRVLCARPEPDLETILSVTADIEHRHVILEPETVIAICLTFLKFEQQYEVIDTLSLHTVGYSLEERALVRKAFVDYICDRKVSTARVWDAYSLLRQFFPDTEPDERARLMDAFFDRRRPDLACTVFGHMRAQGNMAQRPTADIYVRCLEGLGQYPDPPSLKMVHNMLKMDTTVQLDTRLYNGLMLAYASCDDAVTAQEFWRDIANSQEGPSYNSLGIVFWACELAPEGDEMARQIWEKISRMELEVPPLVFDSYCGAIAASGNLEEAKKVILEMEKGEMGYGPGVDTLGVTYNALPMPRLKDEFEEWGREEYPELWTELEAKGKTETIDGTKYKVERRFEA</sequence>
<dbReference type="Gene3D" id="1.25.40.10">
    <property type="entry name" value="Tetratricopeptide repeat domain"/>
    <property type="match status" value="2"/>
</dbReference>
<evidence type="ECO:0000313" key="5">
    <source>
        <dbReference type="EMBL" id="KAK4191542.1"/>
    </source>
</evidence>
<evidence type="ECO:0000256" key="3">
    <source>
        <dbReference type="ARBA" id="ARBA00044493"/>
    </source>
</evidence>
<dbReference type="PANTHER" id="PTHR47447:SF17">
    <property type="entry name" value="OS12G0638900 PROTEIN"/>
    <property type="match status" value="1"/>
</dbReference>
<proteinExistence type="inferred from homology"/>
<dbReference type="Proteomes" id="UP001302126">
    <property type="component" value="Unassembled WGS sequence"/>
</dbReference>
<comment type="similarity">
    <text evidence="1">Belongs to the CCM1 family.</text>
</comment>